<evidence type="ECO:0000313" key="2">
    <source>
        <dbReference type="EMBL" id="TNN15823.1"/>
    </source>
</evidence>
<feature type="compositionally biased region" description="Low complexity" evidence="1">
    <location>
        <begin position="715"/>
        <end position="728"/>
    </location>
</feature>
<keyword evidence="3" id="KW-1185">Reference proteome</keyword>
<comment type="caution">
    <text evidence="2">The sequence shown here is derived from an EMBL/GenBank/DDBJ whole genome shotgun (WGS) entry which is preliminary data.</text>
</comment>
<accession>A0A4Z2DH50</accession>
<feature type="compositionally biased region" description="Basic and acidic residues" evidence="1">
    <location>
        <begin position="412"/>
        <end position="422"/>
    </location>
</feature>
<feature type="region of interest" description="Disordered" evidence="1">
    <location>
        <begin position="714"/>
        <end position="835"/>
    </location>
</feature>
<feature type="compositionally biased region" description="Low complexity" evidence="1">
    <location>
        <begin position="448"/>
        <end position="460"/>
    </location>
</feature>
<feature type="compositionally biased region" description="Polar residues" evidence="1">
    <location>
        <begin position="255"/>
        <end position="270"/>
    </location>
</feature>
<feature type="compositionally biased region" description="Polar residues" evidence="1">
    <location>
        <begin position="729"/>
        <end position="746"/>
    </location>
</feature>
<evidence type="ECO:0000313" key="3">
    <source>
        <dbReference type="Proteomes" id="UP000311919"/>
    </source>
</evidence>
<organism evidence="2 3">
    <name type="scientific">Schistosoma japonicum</name>
    <name type="common">Blood fluke</name>
    <dbReference type="NCBI Taxonomy" id="6182"/>
    <lineage>
        <taxon>Eukaryota</taxon>
        <taxon>Metazoa</taxon>
        <taxon>Spiralia</taxon>
        <taxon>Lophotrochozoa</taxon>
        <taxon>Platyhelminthes</taxon>
        <taxon>Trematoda</taxon>
        <taxon>Digenea</taxon>
        <taxon>Strigeidida</taxon>
        <taxon>Schistosomatoidea</taxon>
        <taxon>Schistosomatidae</taxon>
        <taxon>Schistosoma</taxon>
    </lineage>
</organism>
<dbReference type="OrthoDB" id="6254826at2759"/>
<gene>
    <name evidence="2" type="ORF">EWB00_001047</name>
</gene>
<feature type="compositionally biased region" description="Low complexity" evidence="1">
    <location>
        <begin position="747"/>
        <end position="790"/>
    </location>
</feature>
<feature type="compositionally biased region" description="Polar residues" evidence="1">
    <location>
        <begin position="791"/>
        <end position="822"/>
    </location>
</feature>
<feature type="region of interest" description="Disordered" evidence="1">
    <location>
        <begin position="250"/>
        <end position="270"/>
    </location>
</feature>
<feature type="compositionally biased region" description="Polar residues" evidence="1">
    <location>
        <begin position="423"/>
        <end position="433"/>
    </location>
</feature>
<sequence length="835" mass="91966">MQSNPAFAEETKIVLSSINSPSILLTEDESLENPDDAFELLLPIVLNKETLNVLEDNLGLGGGGDWWIDPSRDPIEVDSNGNRDEGAISDVEANCRIWYRTPFDRDPEFCNNSYHLLNRLNELARIKGLIEEASLRKKSRDEKRINDNEHQIYHSTLSVNASMDLNNVLPQHANRDVQNIDPLIDLRRSLNGSFEECFNPHGTYALRKQNQKVPLREVFNTRAQEFDSTRYSEKPKPPFSQAVYSGLPQLHKSQRPSSPHSIPVNMSPNLGNRKMSTKPNGLLLVPGATSSPDQSGSCQKRSVLSRTYSKEQMDLLKEVNDNSLNESMPKVASLLSRSHALTTSLPMSDNEGDVDVTKSLDISSGVNQLSQSLSATELVAKSRKLSEKFNTSYSSMRSSDVFELARLQETHLREHSGSRSKLDCSNNSLTESSLGDEKHRKPKGSVTGSIGPKSSSGLSSCEISATHSREEIMIEDSNSKPERQHTITSKECFNPLSSSLDCEPKVSIFSNLESNTNLEQTDIVTPKPLNSTYDAPDFKRVYDCDLPSSPADGLRNYKPVIDTVDGTVNISNEYTRQRRNSVTHASHPYDRMIETCENMPQPNAFELNGCITSSENKSDTISPSNNGEESTKLGPDTIIKSKLDLVPSIVPPLDADPNDKNLQNCQATCIIPKPINDNRTTQYKQSGLKPPSKISIPLPNGSISRLPMLSHKMPSMSVSSRVGSRKSSANVTEQASTFVRSVNKTQSISQRNNLSSNNNIHSSGNSVSSNSIKASQPSNSMKSLPKSSSSVQHIQRTVPSRISLPSATSGTTTNTSRKPSVQSFGSSREKSSSRP</sequence>
<feature type="region of interest" description="Disordered" evidence="1">
    <location>
        <begin position="412"/>
        <end position="462"/>
    </location>
</feature>
<dbReference type="Proteomes" id="UP000311919">
    <property type="component" value="Unassembled WGS sequence"/>
</dbReference>
<dbReference type="AlphaFoldDB" id="A0A4Z2DH50"/>
<proteinExistence type="predicted"/>
<dbReference type="EMBL" id="SKCS01000141">
    <property type="protein sequence ID" value="TNN15823.1"/>
    <property type="molecule type" value="Genomic_DNA"/>
</dbReference>
<feature type="region of interest" description="Disordered" evidence="1">
    <location>
        <begin position="615"/>
        <end position="634"/>
    </location>
</feature>
<evidence type="ECO:0000256" key="1">
    <source>
        <dbReference type="SAM" id="MobiDB-lite"/>
    </source>
</evidence>
<feature type="compositionally biased region" description="Polar residues" evidence="1">
    <location>
        <begin position="615"/>
        <end position="628"/>
    </location>
</feature>
<reference evidence="2 3" key="1">
    <citation type="submission" date="2019-03" db="EMBL/GenBank/DDBJ databases">
        <title>An improved genome assembly of the fluke Schistosoma japonicum.</title>
        <authorList>
            <person name="Hu W."/>
            <person name="Luo F."/>
            <person name="Yin M."/>
            <person name="Mo X."/>
            <person name="Sun C."/>
            <person name="Wu Q."/>
            <person name="Zhu B."/>
            <person name="Xiang M."/>
            <person name="Wang J."/>
            <person name="Wang Y."/>
            <person name="Zhang T."/>
            <person name="Xu B."/>
            <person name="Zheng H."/>
            <person name="Feng Z."/>
        </authorList>
    </citation>
    <scope>NUCLEOTIDE SEQUENCE [LARGE SCALE GENOMIC DNA]</scope>
    <source>
        <strain evidence="2">HuSjv2</strain>
        <tissue evidence="2">Worms</tissue>
    </source>
</reference>
<protein>
    <submittedName>
        <fullName evidence="2">Cell wall Awa1p</fullName>
    </submittedName>
</protein>
<name>A0A4Z2DH50_SCHJA</name>